<sequence length="123" mass="13164">MVEKRAPKDPVHIPAAAGAFAKGNWSGSIAGGALDTEALILFFASDDIGAGPGLHLHPYDEIFIVKMGRARFTVGERVFEAGAGDVVMGPATVPHRYENIGPGRLETIDIHLSREWIQTDLEG</sequence>
<organism evidence="2 3">
    <name type="scientific">Jannaschia ovalis</name>
    <dbReference type="NCBI Taxonomy" id="3038773"/>
    <lineage>
        <taxon>Bacteria</taxon>
        <taxon>Pseudomonadati</taxon>
        <taxon>Pseudomonadota</taxon>
        <taxon>Alphaproteobacteria</taxon>
        <taxon>Rhodobacterales</taxon>
        <taxon>Roseobacteraceae</taxon>
        <taxon>Jannaschia</taxon>
    </lineage>
</organism>
<gene>
    <name evidence="2" type="ORF">P8627_04480</name>
</gene>
<evidence type="ECO:0000313" key="3">
    <source>
        <dbReference type="Proteomes" id="UP001243420"/>
    </source>
</evidence>
<proteinExistence type="predicted"/>
<dbReference type="RefSeq" id="WP_279966411.1">
    <property type="nucleotide sequence ID" value="NZ_CP122537.1"/>
</dbReference>
<protein>
    <submittedName>
        <fullName evidence="2">Cupin domain-containing protein</fullName>
    </submittedName>
</protein>
<dbReference type="InterPro" id="IPR014710">
    <property type="entry name" value="RmlC-like_jellyroll"/>
</dbReference>
<accession>A0ABY8LHF1</accession>
<dbReference type="EMBL" id="CP122537">
    <property type="protein sequence ID" value="WGH79528.1"/>
    <property type="molecule type" value="Genomic_DNA"/>
</dbReference>
<name>A0ABY8LHF1_9RHOB</name>
<dbReference type="Gene3D" id="2.60.120.10">
    <property type="entry name" value="Jelly Rolls"/>
    <property type="match status" value="1"/>
</dbReference>
<dbReference type="Proteomes" id="UP001243420">
    <property type="component" value="Chromosome"/>
</dbReference>
<dbReference type="SUPFAM" id="SSF51182">
    <property type="entry name" value="RmlC-like cupins"/>
    <property type="match status" value="1"/>
</dbReference>
<reference evidence="2 3" key="1">
    <citation type="submission" date="2023-04" db="EMBL/GenBank/DDBJ databases">
        <title>Jannaschia ovalis sp. nov., a marine bacterium isolated from sea tidal flat.</title>
        <authorList>
            <person name="Kwon D.Y."/>
            <person name="Kim J.-J."/>
        </authorList>
    </citation>
    <scope>NUCLEOTIDE SEQUENCE [LARGE SCALE GENOMIC DNA]</scope>
    <source>
        <strain evidence="2 3">GRR-S6-38</strain>
    </source>
</reference>
<feature type="domain" description="Cupin type-2" evidence="1">
    <location>
        <begin position="49"/>
        <end position="110"/>
    </location>
</feature>
<keyword evidence="3" id="KW-1185">Reference proteome</keyword>
<evidence type="ECO:0000313" key="2">
    <source>
        <dbReference type="EMBL" id="WGH79528.1"/>
    </source>
</evidence>
<evidence type="ECO:0000259" key="1">
    <source>
        <dbReference type="Pfam" id="PF07883"/>
    </source>
</evidence>
<dbReference type="InterPro" id="IPR011051">
    <property type="entry name" value="RmlC_Cupin_sf"/>
</dbReference>
<dbReference type="Pfam" id="PF07883">
    <property type="entry name" value="Cupin_2"/>
    <property type="match status" value="1"/>
</dbReference>
<dbReference type="InterPro" id="IPR013096">
    <property type="entry name" value="Cupin_2"/>
</dbReference>